<dbReference type="InterPro" id="IPR036179">
    <property type="entry name" value="Ig-like_dom_sf"/>
</dbReference>
<dbReference type="SUPFAM" id="SSF48726">
    <property type="entry name" value="Immunoglobulin"/>
    <property type="match status" value="1"/>
</dbReference>
<dbReference type="InterPro" id="IPR007110">
    <property type="entry name" value="Ig-like_dom"/>
</dbReference>
<dbReference type="Pfam" id="PF07686">
    <property type="entry name" value="V-set"/>
    <property type="match status" value="1"/>
</dbReference>
<evidence type="ECO:0000256" key="3">
    <source>
        <dbReference type="ARBA" id="ARBA00023136"/>
    </source>
</evidence>
<dbReference type="PANTHER" id="PTHR11860:SF118">
    <property type="entry name" value="CMRF35-LIKE MOLECULE 3-RELATED"/>
    <property type="match status" value="1"/>
</dbReference>
<dbReference type="PANTHER" id="PTHR11860">
    <property type="entry name" value="POLYMERIC-IMMUNOGLOBULIN RECEPTOR"/>
    <property type="match status" value="1"/>
</dbReference>
<dbReference type="PROSITE" id="PS50835">
    <property type="entry name" value="IG_LIKE"/>
    <property type="match status" value="1"/>
</dbReference>
<dbReference type="InterPro" id="IPR050671">
    <property type="entry name" value="CD300_family_receptors"/>
</dbReference>
<dbReference type="GO" id="GO:0004888">
    <property type="term" value="F:transmembrane signaling receptor activity"/>
    <property type="evidence" value="ECO:0007669"/>
    <property type="project" value="TreeGrafter"/>
</dbReference>
<dbReference type="GeneTree" id="ENSGT01120000272389"/>
<evidence type="ECO:0000256" key="2">
    <source>
        <dbReference type="ARBA" id="ARBA00022692"/>
    </source>
</evidence>
<dbReference type="SMART" id="SM00409">
    <property type="entry name" value="IG"/>
    <property type="match status" value="1"/>
</dbReference>
<dbReference type="InterPro" id="IPR003599">
    <property type="entry name" value="Ig_sub"/>
</dbReference>
<dbReference type="Gene3D" id="2.60.40.10">
    <property type="entry name" value="Immunoglobulins"/>
    <property type="match status" value="1"/>
</dbReference>
<accession>A0A3B4U1Y2</accession>
<name>A0A3B4U1Y2_SERDU</name>
<sequence>MNYNSLLIWLEWRFSLMEISIFLIFILTALTSVTTVTGVEGQTLSFRCEYSRDLWSNAKYFCRDDDDNPLIWTDKHDQWETNGHFSLYDNTTGAFIIIKVDKLVPEDSGTYLCGVDLSLRRDRIIEIQLNVPRGTVCRVTAQDRWLLIVTLKILIIFSNFSNICFFCEIYIALPLSVSLKYPNETNKNVFTERGLSGEFTENTQ</sequence>
<reference evidence="6" key="1">
    <citation type="submission" date="2025-08" db="UniProtKB">
        <authorList>
            <consortium name="Ensembl"/>
        </authorList>
    </citation>
    <scope>IDENTIFICATION</scope>
</reference>
<evidence type="ECO:0000259" key="5">
    <source>
        <dbReference type="PROSITE" id="PS50835"/>
    </source>
</evidence>
<evidence type="ECO:0000313" key="7">
    <source>
        <dbReference type="Proteomes" id="UP000261420"/>
    </source>
</evidence>
<proteinExistence type="predicted"/>
<keyword evidence="7" id="KW-1185">Reference proteome</keyword>
<dbReference type="Ensembl" id="ENSSDUT00000012148.1">
    <property type="protein sequence ID" value="ENSSDUP00000011930.1"/>
    <property type="gene ID" value="ENSSDUG00000008679.1"/>
</dbReference>
<dbReference type="InterPro" id="IPR013783">
    <property type="entry name" value="Ig-like_fold"/>
</dbReference>
<dbReference type="STRING" id="41447.ENSSDUP00000011930"/>
<keyword evidence="3 4" id="KW-0472">Membrane</keyword>
<keyword evidence="4" id="KW-1133">Transmembrane helix</keyword>
<comment type="subcellular location">
    <subcellularLocation>
        <location evidence="1">Membrane</location>
    </subcellularLocation>
</comment>
<dbReference type="InterPro" id="IPR013106">
    <property type="entry name" value="Ig_V-set"/>
</dbReference>
<dbReference type="OMA" id="NICFFCE"/>
<feature type="transmembrane region" description="Helical" evidence="4">
    <location>
        <begin position="145"/>
        <end position="173"/>
    </location>
</feature>
<evidence type="ECO:0000313" key="6">
    <source>
        <dbReference type="Ensembl" id="ENSSDUP00000011930.1"/>
    </source>
</evidence>
<evidence type="ECO:0000256" key="1">
    <source>
        <dbReference type="ARBA" id="ARBA00004370"/>
    </source>
</evidence>
<feature type="domain" description="Ig-like" evidence="5">
    <location>
        <begin position="40"/>
        <end position="126"/>
    </location>
</feature>
<organism evidence="6 7">
    <name type="scientific">Seriola dumerili</name>
    <name type="common">Greater amberjack</name>
    <name type="synonym">Caranx dumerili</name>
    <dbReference type="NCBI Taxonomy" id="41447"/>
    <lineage>
        <taxon>Eukaryota</taxon>
        <taxon>Metazoa</taxon>
        <taxon>Chordata</taxon>
        <taxon>Craniata</taxon>
        <taxon>Vertebrata</taxon>
        <taxon>Euteleostomi</taxon>
        <taxon>Actinopterygii</taxon>
        <taxon>Neopterygii</taxon>
        <taxon>Teleostei</taxon>
        <taxon>Neoteleostei</taxon>
        <taxon>Acanthomorphata</taxon>
        <taxon>Carangaria</taxon>
        <taxon>Carangiformes</taxon>
        <taxon>Carangidae</taxon>
        <taxon>Seriola</taxon>
    </lineage>
</organism>
<evidence type="ECO:0000256" key="4">
    <source>
        <dbReference type="SAM" id="Phobius"/>
    </source>
</evidence>
<reference evidence="6" key="2">
    <citation type="submission" date="2025-09" db="UniProtKB">
        <authorList>
            <consortium name="Ensembl"/>
        </authorList>
    </citation>
    <scope>IDENTIFICATION</scope>
</reference>
<keyword evidence="2 4" id="KW-0812">Transmembrane</keyword>
<dbReference type="Proteomes" id="UP000261420">
    <property type="component" value="Unplaced"/>
</dbReference>
<dbReference type="AlphaFoldDB" id="A0A3B4U1Y2"/>
<protein>
    <recommendedName>
        <fullName evidence="5">Ig-like domain-containing protein</fullName>
    </recommendedName>
</protein>
<dbReference type="GO" id="GO:0005886">
    <property type="term" value="C:plasma membrane"/>
    <property type="evidence" value="ECO:0007669"/>
    <property type="project" value="TreeGrafter"/>
</dbReference>